<reference evidence="2" key="4">
    <citation type="submission" date="2023-01" db="EMBL/GenBank/DDBJ databases">
        <title>Draft genome sequence of Methylobacterium oxalidis strain NBRC 107715.</title>
        <authorList>
            <person name="Sun Q."/>
            <person name="Mori K."/>
        </authorList>
    </citation>
    <scope>NUCLEOTIDE SEQUENCE</scope>
    <source>
        <strain evidence="2">NBRC 107715</strain>
    </source>
</reference>
<reference evidence="4" key="2">
    <citation type="journal article" date="2019" name="Int. J. Syst. Evol. Microbiol.">
        <title>The Global Catalogue of Microorganisms (GCM) 10K type strain sequencing project: providing services to taxonomists for standard genome sequencing and annotation.</title>
        <authorList>
            <consortium name="The Broad Institute Genomics Platform"/>
            <consortium name="The Broad Institute Genome Sequencing Center for Infectious Disease"/>
            <person name="Wu L."/>
            <person name="Ma J."/>
        </authorList>
    </citation>
    <scope>NUCLEOTIDE SEQUENCE [LARGE SCALE GENOMIC DNA]</scope>
    <source>
        <strain evidence="4">NBRC 107715</strain>
    </source>
</reference>
<dbReference type="Proteomes" id="UP000321960">
    <property type="component" value="Unassembled WGS sequence"/>
</dbReference>
<evidence type="ECO:0000313" key="2">
    <source>
        <dbReference type="EMBL" id="GLS66286.1"/>
    </source>
</evidence>
<dbReference type="RefSeq" id="WP_238179782.1">
    <property type="nucleotide sequence ID" value="NZ_BJZU01000068.1"/>
</dbReference>
<keyword evidence="4" id="KW-1185">Reference proteome</keyword>
<dbReference type="EMBL" id="BSPK01000101">
    <property type="protein sequence ID" value="GLS66286.1"/>
    <property type="molecule type" value="Genomic_DNA"/>
</dbReference>
<dbReference type="AlphaFoldDB" id="A0A512J5Z8"/>
<evidence type="ECO:0000313" key="3">
    <source>
        <dbReference type="Proteomes" id="UP000321960"/>
    </source>
</evidence>
<protein>
    <submittedName>
        <fullName evidence="1">Uncharacterized protein</fullName>
    </submittedName>
</protein>
<name>A0A512J5Z8_9HYPH</name>
<accession>A0A512J5Z8</accession>
<dbReference type="EMBL" id="BJZU01000068">
    <property type="protein sequence ID" value="GEP05396.1"/>
    <property type="molecule type" value="Genomic_DNA"/>
</dbReference>
<proteinExistence type="predicted"/>
<reference evidence="2" key="1">
    <citation type="journal article" date="2014" name="Int. J. Syst. Evol. Microbiol.">
        <title>Complete genome of a new Firmicutes species belonging to the dominant human colonic microbiota ('Ruminococcus bicirculans') reveals two chromosomes and a selective capacity to utilize plant glucans.</title>
        <authorList>
            <consortium name="NISC Comparative Sequencing Program"/>
            <person name="Wegmann U."/>
            <person name="Louis P."/>
            <person name="Goesmann A."/>
            <person name="Henrissat B."/>
            <person name="Duncan S.H."/>
            <person name="Flint H.J."/>
        </authorList>
    </citation>
    <scope>NUCLEOTIDE SEQUENCE</scope>
    <source>
        <strain evidence="2">NBRC 107715</strain>
    </source>
</reference>
<evidence type="ECO:0000313" key="1">
    <source>
        <dbReference type="EMBL" id="GEP05396.1"/>
    </source>
</evidence>
<reference evidence="1 3" key="3">
    <citation type="submission" date="2019-07" db="EMBL/GenBank/DDBJ databases">
        <title>Whole genome shotgun sequence of Methylobacterium oxalidis NBRC 107715.</title>
        <authorList>
            <person name="Hosoyama A."/>
            <person name="Uohara A."/>
            <person name="Ohji S."/>
            <person name="Ichikawa N."/>
        </authorList>
    </citation>
    <scope>NUCLEOTIDE SEQUENCE [LARGE SCALE GENOMIC DNA]</scope>
    <source>
        <strain evidence="1 3">NBRC 107715</strain>
    </source>
</reference>
<comment type="caution">
    <text evidence="1">The sequence shown here is derived from an EMBL/GenBank/DDBJ whole genome shotgun (WGS) entry which is preliminary data.</text>
</comment>
<organism evidence="1 3">
    <name type="scientific">Methylobacterium oxalidis</name>
    <dbReference type="NCBI Taxonomy" id="944322"/>
    <lineage>
        <taxon>Bacteria</taxon>
        <taxon>Pseudomonadati</taxon>
        <taxon>Pseudomonadota</taxon>
        <taxon>Alphaproteobacteria</taxon>
        <taxon>Hyphomicrobiales</taxon>
        <taxon>Methylobacteriaceae</taxon>
        <taxon>Methylobacterium</taxon>
    </lineage>
</organism>
<sequence length="132" mass="13628">MSPSGPGLRGRGLILAGALAGFSLSLAACESAVQRQRVTLCRRAVPALVPGEADVRLLRAGPGSAPDSVRVDYTIGPRPHAALCRFNAGAELVGVTHDGTPLSGAALYLLKRYYLDTPEAEAADPGAAVHRN</sequence>
<evidence type="ECO:0000313" key="4">
    <source>
        <dbReference type="Proteomes" id="UP001156856"/>
    </source>
</evidence>
<dbReference type="Proteomes" id="UP001156856">
    <property type="component" value="Unassembled WGS sequence"/>
</dbReference>
<gene>
    <name evidence="2" type="ORF">GCM10007888_46680</name>
    <name evidence="1" type="ORF">MOX02_34340</name>
</gene>